<dbReference type="Proteomes" id="UP000623509">
    <property type="component" value="Unassembled WGS sequence"/>
</dbReference>
<dbReference type="InterPro" id="IPR003594">
    <property type="entry name" value="HATPase_dom"/>
</dbReference>
<evidence type="ECO:0000256" key="4">
    <source>
        <dbReference type="ARBA" id="ARBA00022679"/>
    </source>
</evidence>
<evidence type="ECO:0000259" key="10">
    <source>
        <dbReference type="PROSITE" id="PS50113"/>
    </source>
</evidence>
<keyword evidence="7" id="KW-0472">Membrane</keyword>
<dbReference type="OrthoDB" id="1931120at2"/>
<dbReference type="SMART" id="SM00086">
    <property type="entry name" value="PAC"/>
    <property type="match status" value="2"/>
</dbReference>
<evidence type="ECO:0000259" key="9">
    <source>
        <dbReference type="PROSITE" id="PS50112"/>
    </source>
</evidence>
<evidence type="ECO:0000256" key="2">
    <source>
        <dbReference type="ARBA" id="ARBA00012438"/>
    </source>
</evidence>
<evidence type="ECO:0000256" key="3">
    <source>
        <dbReference type="ARBA" id="ARBA00022553"/>
    </source>
</evidence>
<evidence type="ECO:0000256" key="6">
    <source>
        <dbReference type="SAM" id="MobiDB-lite"/>
    </source>
</evidence>
<dbReference type="InterPro" id="IPR001610">
    <property type="entry name" value="PAC"/>
</dbReference>
<feature type="domain" description="PAS" evidence="9">
    <location>
        <begin position="214"/>
        <end position="286"/>
    </location>
</feature>
<evidence type="ECO:0000313" key="14">
    <source>
        <dbReference type="Proteomes" id="UP000623509"/>
    </source>
</evidence>
<keyword evidence="4" id="KW-0808">Transferase</keyword>
<dbReference type="Proteomes" id="UP000216107">
    <property type="component" value="Unassembled WGS sequence"/>
</dbReference>
<dbReference type="EMBL" id="NMRN01000026">
    <property type="protein sequence ID" value="PAS92940.1"/>
    <property type="molecule type" value="Genomic_DNA"/>
</dbReference>
<dbReference type="InterPro" id="IPR000014">
    <property type="entry name" value="PAS"/>
</dbReference>
<protein>
    <recommendedName>
        <fullName evidence="2">histidine kinase</fullName>
        <ecNumber evidence="2">2.7.13.3</ecNumber>
    </recommendedName>
</protein>
<name>A0A272ET70_9RHOO</name>
<dbReference type="PROSITE" id="PS50113">
    <property type="entry name" value="PAC"/>
    <property type="match status" value="1"/>
</dbReference>
<dbReference type="SMART" id="SM00387">
    <property type="entry name" value="HATPase_c"/>
    <property type="match status" value="1"/>
</dbReference>
<evidence type="ECO:0000256" key="7">
    <source>
        <dbReference type="SAM" id="Phobius"/>
    </source>
</evidence>
<dbReference type="AlphaFoldDB" id="A0A272ET70"/>
<feature type="domain" description="PAC" evidence="10">
    <location>
        <begin position="290"/>
        <end position="342"/>
    </location>
</feature>
<dbReference type="Gene3D" id="3.30.565.10">
    <property type="entry name" value="Histidine kinase-like ATPase, C-terminal domain"/>
    <property type="match status" value="1"/>
</dbReference>
<organism evidence="12 13">
    <name type="scientific">Candidatus Dactylopiibacterium carminicum</name>
    <dbReference type="NCBI Taxonomy" id="857335"/>
    <lineage>
        <taxon>Bacteria</taxon>
        <taxon>Pseudomonadati</taxon>
        <taxon>Pseudomonadota</taxon>
        <taxon>Betaproteobacteria</taxon>
        <taxon>Rhodocyclales</taxon>
        <taxon>Rhodocyclaceae</taxon>
        <taxon>Candidatus Dactylopiibacterium</taxon>
    </lineage>
</organism>
<reference evidence="12 13" key="2">
    <citation type="submission" date="2017-07" db="EMBL/GenBank/DDBJ databases">
        <title>Candidatus Dactylopiibacterium carminicum, a nitrogen-fixing symbiont of the cochineal insect Dactylopius coccus and Dactylopius opuntiae (Hemiptera: Coccoidea: Dactylopiidae).</title>
        <authorList>
            <person name="Vera A."/>
        </authorList>
    </citation>
    <scope>NUCLEOTIDE SEQUENCE [LARGE SCALE GENOMIC DNA]</scope>
    <source>
        <strain evidence="12 13">NFDCM</strain>
    </source>
</reference>
<dbReference type="InterPro" id="IPR036890">
    <property type="entry name" value="HATPase_C_sf"/>
</dbReference>
<dbReference type="PANTHER" id="PTHR43304:SF1">
    <property type="entry name" value="PAC DOMAIN-CONTAINING PROTEIN"/>
    <property type="match status" value="1"/>
</dbReference>
<dbReference type="PANTHER" id="PTHR43304">
    <property type="entry name" value="PHYTOCHROME-LIKE PROTEIN CPH1"/>
    <property type="match status" value="1"/>
</dbReference>
<dbReference type="PROSITE" id="PS50109">
    <property type="entry name" value="HIS_KIN"/>
    <property type="match status" value="1"/>
</dbReference>
<dbReference type="Gene3D" id="3.30.450.20">
    <property type="entry name" value="PAS domain"/>
    <property type="match status" value="2"/>
</dbReference>
<evidence type="ECO:0000313" key="11">
    <source>
        <dbReference type="EMBL" id="KAF7598992.1"/>
    </source>
</evidence>
<dbReference type="EC" id="2.7.13.3" evidence="2"/>
<dbReference type="SMART" id="SM00091">
    <property type="entry name" value="PAS"/>
    <property type="match status" value="2"/>
</dbReference>
<comment type="caution">
    <text evidence="12">The sequence shown here is derived from an EMBL/GenBank/DDBJ whole genome shotgun (WGS) entry which is preliminary data.</text>
</comment>
<dbReference type="InterPro" id="IPR052162">
    <property type="entry name" value="Sensor_kinase/Photoreceptor"/>
</dbReference>
<evidence type="ECO:0000256" key="1">
    <source>
        <dbReference type="ARBA" id="ARBA00000085"/>
    </source>
</evidence>
<dbReference type="Pfam" id="PF08447">
    <property type="entry name" value="PAS_3"/>
    <property type="match status" value="1"/>
</dbReference>
<dbReference type="SMART" id="SM00388">
    <property type="entry name" value="HisKA"/>
    <property type="match status" value="1"/>
</dbReference>
<dbReference type="EMBL" id="MDUX01000031">
    <property type="protein sequence ID" value="KAF7598992.1"/>
    <property type="molecule type" value="Genomic_DNA"/>
</dbReference>
<feature type="domain" description="PAS" evidence="9">
    <location>
        <begin position="110"/>
        <end position="164"/>
    </location>
</feature>
<comment type="catalytic activity">
    <reaction evidence="1">
        <text>ATP + protein L-histidine = ADP + protein N-phospho-L-histidine.</text>
        <dbReference type="EC" id="2.7.13.3"/>
    </reaction>
</comment>
<dbReference type="PRINTS" id="PR00344">
    <property type="entry name" value="BCTRLSENSOR"/>
</dbReference>
<dbReference type="SUPFAM" id="SSF55785">
    <property type="entry name" value="PYP-like sensor domain (PAS domain)"/>
    <property type="match status" value="3"/>
</dbReference>
<dbReference type="NCBIfam" id="TIGR00229">
    <property type="entry name" value="sensory_box"/>
    <property type="match status" value="2"/>
</dbReference>
<feature type="transmembrane region" description="Helical" evidence="7">
    <location>
        <begin position="29"/>
        <end position="49"/>
    </location>
</feature>
<dbReference type="Pfam" id="PF00989">
    <property type="entry name" value="PAS"/>
    <property type="match status" value="1"/>
</dbReference>
<dbReference type="InterPro" id="IPR013655">
    <property type="entry name" value="PAS_fold_3"/>
</dbReference>
<dbReference type="Gene3D" id="1.10.287.130">
    <property type="match status" value="1"/>
</dbReference>
<dbReference type="PROSITE" id="PS50112">
    <property type="entry name" value="PAS"/>
    <property type="match status" value="2"/>
</dbReference>
<keyword evidence="3" id="KW-0597">Phosphoprotein</keyword>
<evidence type="ECO:0000256" key="5">
    <source>
        <dbReference type="ARBA" id="ARBA00022777"/>
    </source>
</evidence>
<dbReference type="InterPro" id="IPR003661">
    <property type="entry name" value="HisK_dim/P_dom"/>
</dbReference>
<dbReference type="CDD" id="cd00130">
    <property type="entry name" value="PAS"/>
    <property type="match status" value="2"/>
</dbReference>
<dbReference type="GO" id="GO:0000155">
    <property type="term" value="F:phosphorelay sensor kinase activity"/>
    <property type="evidence" value="ECO:0007669"/>
    <property type="project" value="InterPro"/>
</dbReference>
<feature type="region of interest" description="Disordered" evidence="6">
    <location>
        <begin position="1"/>
        <end position="25"/>
    </location>
</feature>
<evidence type="ECO:0000313" key="12">
    <source>
        <dbReference type="EMBL" id="PAS92940.1"/>
    </source>
</evidence>
<reference evidence="11 14" key="1">
    <citation type="submission" date="2016-08" db="EMBL/GenBank/DDBJ databases">
        <title>Candidatus Dactylopiibacterium carminicum genome sequence.</title>
        <authorList>
            <person name="Ramirez-Puebla S.T."/>
            <person name="Ormeno-Orrillo E."/>
            <person name="Vera-Ponce De Leon A."/>
            <person name="Luis L."/>
            <person name="Sanchez-Flores A."/>
            <person name="Monica R."/>
            <person name="Martinez-Romero E."/>
        </authorList>
    </citation>
    <scope>NUCLEOTIDE SEQUENCE [LARGE SCALE GENOMIC DNA]</scope>
    <source>
        <strain evidence="11">END1</strain>
    </source>
</reference>
<dbReference type="InterPro" id="IPR004358">
    <property type="entry name" value="Sig_transdc_His_kin-like_C"/>
</dbReference>
<dbReference type="InterPro" id="IPR005467">
    <property type="entry name" value="His_kinase_dom"/>
</dbReference>
<proteinExistence type="predicted"/>
<keyword evidence="5 12" id="KW-0418">Kinase</keyword>
<keyword evidence="7" id="KW-1133">Transmembrane helix</keyword>
<dbReference type="CDD" id="cd00082">
    <property type="entry name" value="HisKA"/>
    <property type="match status" value="1"/>
</dbReference>
<sequence>MRDNAKFNCTPSIARMTPRPTPRPGSRSLLPAVLVVVLAAFLGVVWFVTQGEPLPGTYFAPERSSVVAVVVLVSTAAWGVWLASQQRQRVGEVEEERDLFFTLSLDIFCVLSADGRFERVNPAILNTLGLKPENLVEGSSLLDLVHADDTRLVSRGLAALEAGHPARFEVRCRCGDGSWRWLNWSATPTPEEGQIYAVAHDVTGRKHTEEALRAESAFRTAMEDSVLTGLRAIDAEGRIIYVNRAFCELVGWPLADLLHKRPPFPYWDESDASQNEAKLGVCLEGKAPSEGMELRIRRRDGKRRDVRLHVSPLIDAHGDQTGWMTAMTDIREQKRARNELQAANERITTVLDGLDSLVFVTDIASNEVLYTNLACAHQIALGGANPVVPNPDPVDYPLDPATLTKKDLPCELFDGELQHPRTGQWFHLRERALRWVDGRIARLAVATDITAMRRAEEVTREQEASLARTSRLITMGEMASTLAHELNQPLSAISNYSKGCVNRLRSGQYKIEDILGAMDKAATQAARAGEIVRRVRDFVRKSEPRRSMVSLAQITEDALGIAGIEVRRLGARVSTRIPPDLPEVLADRIMIEQVLMNLVRNAAEAMQEVPMEQRQITIGAQLHEDSIEMMVADRGCGISPENQANLFSPFFTTKPDDMGMGLNICRSIIEFHKGRLWIEDNPPGGTIFRFTLPLENDLEPEPREQDTSPA</sequence>
<feature type="domain" description="Histidine kinase" evidence="8">
    <location>
        <begin position="481"/>
        <end position="696"/>
    </location>
</feature>
<keyword evidence="7" id="KW-0812">Transmembrane</keyword>
<dbReference type="InterPro" id="IPR036097">
    <property type="entry name" value="HisK_dim/P_sf"/>
</dbReference>
<evidence type="ECO:0000259" key="8">
    <source>
        <dbReference type="PROSITE" id="PS50109"/>
    </source>
</evidence>
<dbReference type="InterPro" id="IPR035965">
    <property type="entry name" value="PAS-like_dom_sf"/>
</dbReference>
<dbReference type="Pfam" id="PF00512">
    <property type="entry name" value="HisKA"/>
    <property type="match status" value="1"/>
</dbReference>
<dbReference type="SUPFAM" id="SSF55874">
    <property type="entry name" value="ATPase domain of HSP90 chaperone/DNA topoisomerase II/histidine kinase"/>
    <property type="match status" value="1"/>
</dbReference>
<accession>A0A272ET70</accession>
<dbReference type="InterPro" id="IPR000700">
    <property type="entry name" value="PAS-assoc_C"/>
</dbReference>
<keyword evidence="14" id="KW-1185">Reference proteome</keyword>
<dbReference type="Pfam" id="PF02518">
    <property type="entry name" value="HATPase_c"/>
    <property type="match status" value="1"/>
</dbReference>
<dbReference type="SUPFAM" id="SSF47384">
    <property type="entry name" value="Homodimeric domain of signal transducing histidine kinase"/>
    <property type="match status" value="1"/>
</dbReference>
<gene>
    <name evidence="11" type="ORF">BGI27_10305</name>
    <name evidence="12" type="ORF">CGU29_09545</name>
</gene>
<dbReference type="InterPro" id="IPR013767">
    <property type="entry name" value="PAS_fold"/>
</dbReference>
<evidence type="ECO:0000313" key="13">
    <source>
        <dbReference type="Proteomes" id="UP000216107"/>
    </source>
</evidence>
<dbReference type="GO" id="GO:0006355">
    <property type="term" value="P:regulation of DNA-templated transcription"/>
    <property type="evidence" value="ECO:0007669"/>
    <property type="project" value="InterPro"/>
</dbReference>